<evidence type="ECO:0000256" key="1">
    <source>
        <dbReference type="ARBA" id="ARBA00022553"/>
    </source>
</evidence>
<dbReference type="InParanoid" id="A8Q193"/>
<dbReference type="SUPFAM" id="SSF50978">
    <property type="entry name" value="WD40 repeat-like"/>
    <property type="match status" value="1"/>
</dbReference>
<dbReference type="STRING" id="425265.A8Q193"/>
<dbReference type="Gene3D" id="2.130.10.10">
    <property type="entry name" value="YVTN repeat-like/Quinoprotein amine dehydrogenase"/>
    <property type="match status" value="1"/>
</dbReference>
<name>A8Q193_MALGO</name>
<dbReference type="InterPro" id="IPR019775">
    <property type="entry name" value="WD40_repeat_CS"/>
</dbReference>
<feature type="region of interest" description="Disordered" evidence="5">
    <location>
        <begin position="547"/>
        <end position="571"/>
    </location>
</feature>
<dbReference type="EMBL" id="AAYY01000006">
    <property type="protein sequence ID" value="EDP43540.1"/>
    <property type="molecule type" value="Genomic_DNA"/>
</dbReference>
<evidence type="ECO:0000256" key="4">
    <source>
        <dbReference type="PROSITE-ProRule" id="PRU00221"/>
    </source>
</evidence>
<dbReference type="PROSITE" id="PS00678">
    <property type="entry name" value="WD_REPEATS_1"/>
    <property type="match status" value="1"/>
</dbReference>
<sequence>MISSAAWIARGIAARHPEKHQLDDAELERISKLTNTELGEAERQLAQAQAAADDGWEDVDEDEDEDDDDNEDEAMDEDDAGGDPNDLSRYKLDDYDKEPAQNVAMGALSGIRGVQFFRSNDDDPYLTMKEDPADEAEEREQLEVLPTDNMLLTAKTEDDVSMIEAYVYSSQDQNLYVHHDLLLPSFPLHLEWLDYTPAPMLDESQQQGQGGRAAGAPGNFVAVGTMDPEIEIWNMDTIECMYPDSVLGRKDLTAALDAPSGTGKKKRRVPKARVPNDSYHVDAVLSLSWNRRVRNLLASASADTTVKMWDLSRPMSGTSSSALRSFSGHTDKVQSVAWQVGAPGMASGTENPAVLLSGSYDKTIRVYDTRMPEQAMIARIGADVEAVRWNGWKDHAFLVALESGTVHGFDVRALSPQGTDAALYTLVAHDGACTSLDISPHIPGCLLTAGTDRQVKLWSIDDEDADKPRSINLVTARDLGIGKIFTTSFSPNDPLTVAAAGSGGKLHIWDTLANPGMRRTFGDRLRRLDQYAARHAVDLSHVQLDDRAERSADVEVDDDAESDEDDDAEMQ</sequence>
<dbReference type="SMART" id="SM00320">
    <property type="entry name" value="WD40"/>
    <property type="match status" value="4"/>
</dbReference>
<evidence type="ECO:0000256" key="5">
    <source>
        <dbReference type="SAM" id="MobiDB-lite"/>
    </source>
</evidence>
<feature type="repeat" description="WD" evidence="4">
    <location>
        <begin position="426"/>
        <end position="468"/>
    </location>
</feature>
<evidence type="ECO:0000313" key="7">
    <source>
        <dbReference type="Proteomes" id="UP000008837"/>
    </source>
</evidence>
<dbReference type="FunCoup" id="A8Q193">
    <property type="interactions" value="725"/>
</dbReference>
<keyword evidence="3" id="KW-0677">Repeat</keyword>
<dbReference type="InterPro" id="IPR001680">
    <property type="entry name" value="WD40_rpt"/>
</dbReference>
<evidence type="ECO:0000256" key="3">
    <source>
        <dbReference type="ARBA" id="ARBA00022737"/>
    </source>
</evidence>
<dbReference type="InterPro" id="IPR020472">
    <property type="entry name" value="WD40_PAC1"/>
</dbReference>
<dbReference type="GO" id="GO:0006364">
    <property type="term" value="P:rRNA processing"/>
    <property type="evidence" value="ECO:0007669"/>
    <property type="project" value="InterPro"/>
</dbReference>
<proteinExistence type="predicted"/>
<feature type="compositionally biased region" description="Acidic residues" evidence="5">
    <location>
        <begin position="54"/>
        <end position="81"/>
    </location>
</feature>
<comment type="caution">
    <text evidence="6">The sequence shown here is derived from an EMBL/GenBank/DDBJ whole genome shotgun (WGS) entry which is preliminary data.</text>
</comment>
<dbReference type="InterPro" id="IPR044285">
    <property type="entry name" value="PWP1"/>
</dbReference>
<evidence type="ECO:0000256" key="2">
    <source>
        <dbReference type="ARBA" id="ARBA00022574"/>
    </source>
</evidence>
<dbReference type="Pfam" id="PF00400">
    <property type="entry name" value="WD40"/>
    <property type="match status" value="3"/>
</dbReference>
<gene>
    <name evidence="6" type="ORF">MGL_1753</name>
</gene>
<keyword evidence="2 4" id="KW-0853">WD repeat</keyword>
<dbReference type="KEGG" id="mgl:MGL_1753"/>
<organism evidence="6 7">
    <name type="scientific">Malassezia globosa (strain ATCC MYA-4612 / CBS 7966)</name>
    <name type="common">Dandruff-associated fungus</name>
    <dbReference type="NCBI Taxonomy" id="425265"/>
    <lineage>
        <taxon>Eukaryota</taxon>
        <taxon>Fungi</taxon>
        <taxon>Dikarya</taxon>
        <taxon>Basidiomycota</taxon>
        <taxon>Ustilaginomycotina</taxon>
        <taxon>Malasseziomycetes</taxon>
        <taxon>Malasseziales</taxon>
        <taxon>Malasseziaceae</taxon>
        <taxon>Malassezia</taxon>
    </lineage>
</organism>
<dbReference type="AlphaFoldDB" id="A8Q193"/>
<dbReference type="InterPro" id="IPR015943">
    <property type="entry name" value="WD40/YVTN_repeat-like_dom_sf"/>
</dbReference>
<dbReference type="OrthoDB" id="270624at2759"/>
<dbReference type="PROSITE" id="PS50294">
    <property type="entry name" value="WD_REPEATS_REGION"/>
    <property type="match status" value="1"/>
</dbReference>
<feature type="compositionally biased region" description="Acidic residues" evidence="5">
    <location>
        <begin position="554"/>
        <end position="571"/>
    </location>
</feature>
<protein>
    <submittedName>
        <fullName evidence="6">Uncharacterized protein</fullName>
    </submittedName>
</protein>
<dbReference type="InterPro" id="IPR036322">
    <property type="entry name" value="WD40_repeat_dom_sf"/>
</dbReference>
<keyword evidence="7" id="KW-1185">Reference proteome</keyword>
<evidence type="ECO:0000313" key="6">
    <source>
        <dbReference type="EMBL" id="EDP43540.1"/>
    </source>
</evidence>
<dbReference type="PANTHER" id="PTHR14091:SF0">
    <property type="entry name" value="PERIODIC TRYPTOPHAN PROTEIN 1 HOMOLOG"/>
    <property type="match status" value="1"/>
</dbReference>
<feature type="compositionally biased region" description="Low complexity" evidence="5">
    <location>
        <begin position="44"/>
        <end position="53"/>
    </location>
</feature>
<dbReference type="PROSITE" id="PS50082">
    <property type="entry name" value="WD_REPEATS_2"/>
    <property type="match status" value="2"/>
</dbReference>
<reference evidence="6 7" key="1">
    <citation type="journal article" date="2007" name="Proc. Natl. Acad. Sci. U.S.A.">
        <title>Dandruff-associated Malassezia genomes reveal convergent and divergent virulence traits shared with plant and human fungal pathogens.</title>
        <authorList>
            <person name="Xu J."/>
            <person name="Saunders C.W."/>
            <person name="Hu P."/>
            <person name="Grant R.A."/>
            <person name="Boekhout T."/>
            <person name="Kuramae E.E."/>
            <person name="Kronstad J.W."/>
            <person name="Deangelis Y.M."/>
            <person name="Reeder N.L."/>
            <person name="Johnstone K.R."/>
            <person name="Leland M."/>
            <person name="Fieno A.M."/>
            <person name="Begley W.M."/>
            <person name="Sun Y."/>
            <person name="Lacey M.P."/>
            <person name="Chaudhary T."/>
            <person name="Keough T."/>
            <person name="Chu L."/>
            <person name="Sears R."/>
            <person name="Yuan B."/>
            <person name="Dawson T.L.Jr."/>
        </authorList>
    </citation>
    <scope>NUCLEOTIDE SEQUENCE [LARGE SCALE GENOMIC DNA]</scope>
    <source>
        <strain evidence="7">ATCC MYA-4612 / CBS 7966</strain>
    </source>
</reference>
<dbReference type="OMA" id="CFVPRGV"/>
<keyword evidence="1" id="KW-0597">Phosphoprotein</keyword>
<accession>A8Q193</accession>
<dbReference type="PRINTS" id="PR00320">
    <property type="entry name" value="GPROTEINBRPT"/>
</dbReference>
<feature type="region of interest" description="Disordered" evidence="5">
    <location>
        <begin position="38"/>
        <end position="91"/>
    </location>
</feature>
<dbReference type="Proteomes" id="UP000008837">
    <property type="component" value="Unassembled WGS sequence"/>
</dbReference>
<dbReference type="PANTHER" id="PTHR14091">
    <property type="entry name" value="PERIODIC TRYPTOPHAN PROTEIN 1"/>
    <property type="match status" value="1"/>
</dbReference>
<feature type="repeat" description="WD" evidence="4">
    <location>
        <begin position="277"/>
        <end position="312"/>
    </location>
</feature>
<dbReference type="VEuPathDB" id="FungiDB:MGL_1753"/>
<dbReference type="RefSeq" id="XP_001730754.1">
    <property type="nucleotide sequence ID" value="XM_001730702.1"/>
</dbReference>
<dbReference type="GeneID" id="5855061"/>
<dbReference type="GO" id="GO:0005634">
    <property type="term" value="C:nucleus"/>
    <property type="evidence" value="ECO:0007669"/>
    <property type="project" value="TreeGrafter"/>
</dbReference>